<name>A0A7U3VQT5_9ACTN</name>
<feature type="region of interest" description="Disordered" evidence="1">
    <location>
        <begin position="108"/>
        <end position="127"/>
    </location>
</feature>
<dbReference type="EMBL" id="AP018365">
    <property type="protein sequence ID" value="BBA99949.1"/>
    <property type="molecule type" value="Genomic_DNA"/>
</dbReference>
<dbReference type="KEGG" id="arev:RVR_6796"/>
<accession>A0A7U3VQT5</accession>
<sequence length="127" mass="12945">MISNSTITKVTDRPVAAAACSLDVSMISLRGTGLSLSSALLPVLPVRERNERPTEAPAVAAAKAQATAYAFTSAAVGAGATDAHSAMRGANGGQAAIVTGLVIGQQEKQTQHGSWAFRGPEPWSDPT</sequence>
<evidence type="ECO:0000256" key="1">
    <source>
        <dbReference type="SAM" id="MobiDB-lite"/>
    </source>
</evidence>
<reference evidence="2 3" key="2">
    <citation type="journal article" date="2011" name="J. Antibiot.">
        <title>Furaquinocins I and J: novel polyketide isoprenoid hybrid compounds from Streptomyces reveromyceticus SN-593.</title>
        <authorList>
            <person name="Panthee S."/>
            <person name="Takahashi S."/>
            <person name="Takagi H."/>
            <person name="Nogawa T."/>
            <person name="Oowada E."/>
            <person name="Uramoto M."/>
            <person name="Osada H."/>
        </authorList>
    </citation>
    <scope>NUCLEOTIDE SEQUENCE [LARGE SCALE GENOMIC DNA]</scope>
    <source>
        <strain evidence="2 3">SN-593</strain>
    </source>
</reference>
<proteinExistence type="predicted"/>
<dbReference type="Proteomes" id="UP000595703">
    <property type="component" value="Chromosome"/>
</dbReference>
<protein>
    <submittedName>
        <fullName evidence="2">Uncharacterized protein</fullName>
    </submittedName>
</protein>
<reference evidence="2 3" key="3">
    <citation type="journal article" date="2011" name="Nat. Chem. Biol.">
        <title>Reveromycin A biosynthesis uses RevG and RevJ for stereospecific spiroacetal formation.</title>
        <authorList>
            <person name="Takahashi S."/>
            <person name="Toyoda A."/>
            <person name="Sekiyama Y."/>
            <person name="Takagi H."/>
            <person name="Nogawa T."/>
            <person name="Uramoto M."/>
            <person name="Suzuki R."/>
            <person name="Koshino H."/>
            <person name="Kumano T."/>
            <person name="Panthee S."/>
            <person name="Dairi T."/>
            <person name="Ishikawa J."/>
            <person name="Ikeda H."/>
            <person name="Sakaki Y."/>
            <person name="Osada H."/>
        </authorList>
    </citation>
    <scope>NUCLEOTIDE SEQUENCE [LARGE SCALE GENOMIC DNA]</scope>
    <source>
        <strain evidence="2 3">SN-593</strain>
    </source>
</reference>
<evidence type="ECO:0000313" key="2">
    <source>
        <dbReference type="EMBL" id="BBA99949.1"/>
    </source>
</evidence>
<organism evidence="2 3">
    <name type="scientific">Actinacidiphila reveromycinica</name>
    <dbReference type="NCBI Taxonomy" id="659352"/>
    <lineage>
        <taxon>Bacteria</taxon>
        <taxon>Bacillati</taxon>
        <taxon>Actinomycetota</taxon>
        <taxon>Actinomycetes</taxon>
        <taxon>Kitasatosporales</taxon>
        <taxon>Streptomycetaceae</taxon>
        <taxon>Actinacidiphila</taxon>
    </lineage>
</organism>
<gene>
    <name evidence="2" type="ORF">RVR_6796</name>
</gene>
<dbReference type="RefSeq" id="WP_202236010.1">
    <property type="nucleotide sequence ID" value="NZ_AP018365.1"/>
</dbReference>
<keyword evidence="3" id="KW-1185">Reference proteome</keyword>
<evidence type="ECO:0000313" key="3">
    <source>
        <dbReference type="Proteomes" id="UP000595703"/>
    </source>
</evidence>
<reference evidence="2 3" key="1">
    <citation type="journal article" date="2010" name="J. Bacteriol.">
        <title>Biochemical characterization of a novel indole prenyltransferase from Streptomyces sp. SN-593.</title>
        <authorList>
            <person name="Takahashi S."/>
            <person name="Takagi H."/>
            <person name="Toyoda A."/>
            <person name="Uramoto M."/>
            <person name="Nogawa T."/>
            <person name="Ueki M."/>
            <person name="Sakaki Y."/>
            <person name="Osada H."/>
        </authorList>
    </citation>
    <scope>NUCLEOTIDE SEQUENCE [LARGE SCALE GENOMIC DNA]</scope>
    <source>
        <strain evidence="2 3">SN-593</strain>
    </source>
</reference>
<dbReference type="AlphaFoldDB" id="A0A7U3VQT5"/>
<reference evidence="2 3" key="4">
    <citation type="journal article" date="2020" name="Sci. Rep.">
        <title>beta-carboline chemical signals induce reveromycin production through a LuxR family regulator in Streptomyces sp. SN-593.</title>
        <authorList>
            <person name="Panthee S."/>
            <person name="Kito N."/>
            <person name="Hayashi T."/>
            <person name="Shimizu T."/>
            <person name="Ishikawa J."/>
            <person name="Hamamoto H."/>
            <person name="Osada H."/>
            <person name="Takahashi S."/>
        </authorList>
    </citation>
    <scope>NUCLEOTIDE SEQUENCE [LARGE SCALE GENOMIC DNA]</scope>
    <source>
        <strain evidence="2 3">SN-593</strain>
    </source>
</reference>